<feature type="transmembrane region" description="Helical" evidence="4">
    <location>
        <begin position="675"/>
        <end position="697"/>
    </location>
</feature>
<evidence type="ECO:0000256" key="4">
    <source>
        <dbReference type="SAM" id="Phobius"/>
    </source>
</evidence>
<name>A0A930VHG3_9ACTN</name>
<feature type="transmembrane region" description="Helical" evidence="4">
    <location>
        <begin position="703"/>
        <end position="721"/>
    </location>
</feature>
<feature type="transmembrane region" description="Helical" evidence="4">
    <location>
        <begin position="536"/>
        <end position="556"/>
    </location>
</feature>
<dbReference type="GO" id="GO:0043041">
    <property type="term" value="P:amino acid activation for nonribosomal peptide biosynthetic process"/>
    <property type="evidence" value="ECO:0007669"/>
    <property type="project" value="TreeGrafter"/>
</dbReference>
<keyword evidence="4" id="KW-0812">Transmembrane</keyword>
<dbReference type="RefSeq" id="WP_194694832.1">
    <property type="nucleotide sequence ID" value="NZ_JADKPO010000002.1"/>
</dbReference>
<dbReference type="InterPro" id="IPR042099">
    <property type="entry name" value="ANL_N_sf"/>
</dbReference>
<feature type="compositionally biased region" description="Low complexity" evidence="3">
    <location>
        <begin position="840"/>
        <end position="855"/>
    </location>
</feature>
<dbReference type="InterPro" id="IPR036736">
    <property type="entry name" value="ACP-like_sf"/>
</dbReference>
<dbReference type="SUPFAM" id="SSF56801">
    <property type="entry name" value="Acetyl-CoA synthetase-like"/>
    <property type="match status" value="1"/>
</dbReference>
<feature type="transmembrane region" description="Helical" evidence="4">
    <location>
        <begin position="773"/>
        <end position="792"/>
    </location>
</feature>
<keyword evidence="4" id="KW-1133">Transmembrane helix</keyword>
<feature type="transmembrane region" description="Helical" evidence="4">
    <location>
        <begin position="643"/>
        <end position="663"/>
    </location>
</feature>
<sequence>MTVEQRLDACPLLGGRPGDLALRSTAETVTYAELAQRVDRRSALLGTTRRLVLVEAANDVESVVTYLAALAGRHPVLLAAPGDVDRHVELAEAYRPDVIHRAGAALREVREGSAHDLHPDLAVLLSTSGSTGSPKLVRLSLDNVVANAQSIADYLGIRAADSAITSLPLHYCYGLSVLNSHLVGGAAVVLTDLSVSDECFWALATEARVTSLAGVPYTFDLLDASGFGDRDLPHLRYLTQAGGRMAPDRVREWAQLGRERGFDLFVMYGQTEATARMAYLPPDLALERPEAVGIAIPGGSFRLAGVNGTPVHVGELVYTGPNVMMGYAETPADLARGAELAELRTGDLARQADDGLWEVVGRLGRHAKLFGLRLDLDRVEQVLADRGRPVRVLVHDERLWVFTEQARSVERTLRAVVDLTGLPVSAIRVVRLGSLPRTTSGKPDYGALTRHATQVASQTSTDDPGAGAEGIRDLFAVVLGRPDATVRDSFVDLGGDSLSYVEVSTRLGRVLGTLPAGWQRLSPTALSTARRPRRRFTMPVDLSVVLRAVAVLLILVSHADIAQLQGGAHVLLAVAGYNLARFQLAMSDRVARVRGILRSAAAVAIPTAVWIGAVAVVAGEYRWQTALFLNGLTGTSRWSDDWQFWFLEALVWSYLAVAAVMAVPGVFRWSRRSPFGVALAALAVALLVRFAVVGVQAGPVERYEAAAVLWCLALGWAAAVAGTLRRRALVAVLAVVSAIGFFGDAQRELIVVTGVALLLVDRAVPVPRLLGRVVHVVAAASLWIYLTQWQVYPGIEDAGHPYLAVLAALAVGVGVHELYERVIPRVRARRGRRPTRRTSSRATPARARAPRAAEG</sequence>
<gene>
    <name evidence="6" type="ORF">ISU10_02740</name>
</gene>
<keyword evidence="1" id="KW-0596">Phosphopantetheine</keyword>
<feature type="transmembrane region" description="Helical" evidence="4">
    <location>
        <begin position="601"/>
        <end position="623"/>
    </location>
</feature>
<evidence type="ECO:0000313" key="6">
    <source>
        <dbReference type="EMBL" id="MBF4766682.1"/>
    </source>
</evidence>
<evidence type="ECO:0000259" key="5">
    <source>
        <dbReference type="SMART" id="SM00823"/>
    </source>
</evidence>
<feature type="compositionally biased region" description="Basic residues" evidence="3">
    <location>
        <begin position="829"/>
        <end position="839"/>
    </location>
</feature>
<dbReference type="SUPFAM" id="SSF47336">
    <property type="entry name" value="ACP-like"/>
    <property type="match status" value="1"/>
</dbReference>
<dbReference type="InterPro" id="IPR000873">
    <property type="entry name" value="AMP-dep_synth/lig_dom"/>
</dbReference>
<accession>A0A930VHG3</accession>
<protein>
    <submittedName>
        <fullName evidence="6">AMP-binding protein</fullName>
    </submittedName>
</protein>
<dbReference type="Proteomes" id="UP000660668">
    <property type="component" value="Unassembled WGS sequence"/>
</dbReference>
<dbReference type="SMART" id="SM00823">
    <property type="entry name" value="PKS_PP"/>
    <property type="match status" value="1"/>
</dbReference>
<dbReference type="EMBL" id="JADKPO010000002">
    <property type="protein sequence ID" value="MBF4766682.1"/>
    <property type="molecule type" value="Genomic_DNA"/>
</dbReference>
<evidence type="ECO:0000256" key="2">
    <source>
        <dbReference type="ARBA" id="ARBA00022553"/>
    </source>
</evidence>
<keyword evidence="2" id="KW-0597">Phosphoprotein</keyword>
<dbReference type="PANTHER" id="PTHR44394:SF1">
    <property type="entry name" value="BETA-ALANINE-ACTIVATING ENZYME"/>
    <property type="match status" value="1"/>
</dbReference>
<comment type="caution">
    <text evidence="6">The sequence shown here is derived from an EMBL/GenBank/DDBJ whole genome shotgun (WGS) entry which is preliminary data.</text>
</comment>
<feature type="region of interest" description="Disordered" evidence="3">
    <location>
        <begin position="829"/>
        <end position="855"/>
    </location>
</feature>
<dbReference type="InterPro" id="IPR002656">
    <property type="entry name" value="Acyl_transf_3_dom"/>
</dbReference>
<keyword evidence="4" id="KW-0472">Membrane</keyword>
<proteinExistence type="predicted"/>
<dbReference type="GO" id="GO:0016747">
    <property type="term" value="F:acyltransferase activity, transferring groups other than amino-acyl groups"/>
    <property type="evidence" value="ECO:0007669"/>
    <property type="project" value="InterPro"/>
</dbReference>
<keyword evidence="7" id="KW-1185">Reference proteome</keyword>
<dbReference type="InterPro" id="IPR020806">
    <property type="entry name" value="PKS_PP-bd"/>
</dbReference>
<dbReference type="GO" id="GO:0031177">
    <property type="term" value="F:phosphopantetheine binding"/>
    <property type="evidence" value="ECO:0007669"/>
    <property type="project" value="InterPro"/>
</dbReference>
<dbReference type="AlphaFoldDB" id="A0A930VHG3"/>
<dbReference type="Gene3D" id="3.40.50.12780">
    <property type="entry name" value="N-terminal domain of ligase-like"/>
    <property type="match status" value="1"/>
</dbReference>
<organism evidence="6 7">
    <name type="scientific">Nocardioides agariphilus</name>
    <dbReference type="NCBI Taxonomy" id="433664"/>
    <lineage>
        <taxon>Bacteria</taxon>
        <taxon>Bacillati</taxon>
        <taxon>Actinomycetota</taxon>
        <taxon>Actinomycetes</taxon>
        <taxon>Propionibacteriales</taxon>
        <taxon>Nocardioidaceae</taxon>
        <taxon>Nocardioides</taxon>
    </lineage>
</organism>
<evidence type="ECO:0000313" key="7">
    <source>
        <dbReference type="Proteomes" id="UP000660668"/>
    </source>
</evidence>
<dbReference type="Pfam" id="PF00550">
    <property type="entry name" value="PP-binding"/>
    <property type="match status" value="1"/>
</dbReference>
<dbReference type="Gene3D" id="1.10.1200.10">
    <property type="entry name" value="ACP-like"/>
    <property type="match status" value="1"/>
</dbReference>
<dbReference type="PANTHER" id="PTHR44394">
    <property type="entry name" value="BETA-ALANINE-ACTIVATING ENZYME"/>
    <property type="match status" value="1"/>
</dbReference>
<dbReference type="InterPro" id="IPR052091">
    <property type="entry name" value="Beta-ala_Activ/Resist"/>
</dbReference>
<reference evidence="6" key="1">
    <citation type="submission" date="2020-11" db="EMBL/GenBank/DDBJ databases">
        <title>Nocardioides cynanchi sp. nov., isolated from soil of rhizosphere of Cynanchum wilfordii.</title>
        <authorList>
            <person name="Lee J.-S."/>
            <person name="Suh M.K."/>
            <person name="Kim J.-S."/>
        </authorList>
    </citation>
    <scope>NUCLEOTIDE SEQUENCE</scope>
    <source>
        <strain evidence="6">KCTC 19276</strain>
    </source>
</reference>
<evidence type="ECO:0000256" key="3">
    <source>
        <dbReference type="SAM" id="MobiDB-lite"/>
    </source>
</evidence>
<evidence type="ECO:0000256" key="1">
    <source>
        <dbReference type="ARBA" id="ARBA00022450"/>
    </source>
</evidence>
<dbReference type="InterPro" id="IPR009081">
    <property type="entry name" value="PP-bd_ACP"/>
</dbReference>
<feature type="transmembrane region" description="Helical" evidence="4">
    <location>
        <begin position="798"/>
        <end position="819"/>
    </location>
</feature>
<dbReference type="Pfam" id="PF01757">
    <property type="entry name" value="Acyl_transf_3"/>
    <property type="match status" value="1"/>
</dbReference>
<dbReference type="Pfam" id="PF00501">
    <property type="entry name" value="AMP-binding"/>
    <property type="match status" value="1"/>
</dbReference>
<feature type="domain" description="Polyketide synthase-like phosphopantetheine-binding" evidence="5">
    <location>
        <begin position="468"/>
        <end position="521"/>
    </location>
</feature>